<proteinExistence type="predicted"/>
<keyword evidence="1" id="KW-0812">Transmembrane</keyword>
<feature type="transmembrane region" description="Helical" evidence="1">
    <location>
        <begin position="6"/>
        <end position="25"/>
    </location>
</feature>
<reference evidence="2 3" key="1">
    <citation type="submission" date="2018-09" db="EMBL/GenBank/DDBJ databases">
        <title>Novel species of Arthrobacter.</title>
        <authorList>
            <person name="Liu Q."/>
            <person name="Xin Y.-H."/>
        </authorList>
    </citation>
    <scope>NUCLEOTIDE SEQUENCE [LARGE SCALE GENOMIC DNA]</scope>
    <source>
        <strain evidence="2 3">Hz2</strain>
    </source>
</reference>
<evidence type="ECO:0000313" key="2">
    <source>
        <dbReference type="EMBL" id="RJT81956.1"/>
    </source>
</evidence>
<protein>
    <submittedName>
        <fullName evidence="2">Uncharacterized protein</fullName>
    </submittedName>
</protein>
<evidence type="ECO:0000313" key="3">
    <source>
        <dbReference type="Proteomes" id="UP000272560"/>
    </source>
</evidence>
<dbReference type="EMBL" id="QZVT01000002">
    <property type="protein sequence ID" value="RJT81956.1"/>
    <property type="molecule type" value="Genomic_DNA"/>
</dbReference>
<sequence length="168" mass="19000">MESGGWDALSAIATLAATLVALWILGRDIILRRQDEQRREKDARDRRVISLLEEVLTTLLGRERVRSSRIAMETSEEANRQYRAELKLPVLIAQIPRQYTILLRRSEPSDTINIDPHEWAIGIDPWRTHEAWGDRLPFPGDLLAADILASIEALATGQPKKYPVAPDA</sequence>
<dbReference type="Proteomes" id="UP000272560">
    <property type="component" value="Unassembled WGS sequence"/>
</dbReference>
<keyword evidence="1" id="KW-1133">Transmembrane helix</keyword>
<keyword evidence="3" id="KW-1185">Reference proteome</keyword>
<name>A0A3A5MH43_9MICC</name>
<dbReference type="RefSeq" id="WP_120147776.1">
    <property type="nucleotide sequence ID" value="NZ_QZVT01000002.1"/>
</dbReference>
<keyword evidence="1" id="KW-0472">Membrane</keyword>
<evidence type="ECO:0000256" key="1">
    <source>
        <dbReference type="SAM" id="Phobius"/>
    </source>
</evidence>
<accession>A0A3A5MH43</accession>
<dbReference type="AlphaFoldDB" id="A0A3A5MH43"/>
<gene>
    <name evidence="2" type="ORF">D6T63_04200</name>
</gene>
<organism evidence="2 3">
    <name type="scientific">Arthrobacter cheniae</name>
    <dbReference type="NCBI Taxonomy" id="1258888"/>
    <lineage>
        <taxon>Bacteria</taxon>
        <taxon>Bacillati</taxon>
        <taxon>Actinomycetota</taxon>
        <taxon>Actinomycetes</taxon>
        <taxon>Micrococcales</taxon>
        <taxon>Micrococcaceae</taxon>
        <taxon>Arthrobacter</taxon>
    </lineage>
</organism>
<comment type="caution">
    <text evidence="2">The sequence shown here is derived from an EMBL/GenBank/DDBJ whole genome shotgun (WGS) entry which is preliminary data.</text>
</comment>